<evidence type="ECO:0000313" key="2">
    <source>
        <dbReference type="WBParaSite" id="RSKR_0001169150.1"/>
    </source>
</evidence>
<protein>
    <submittedName>
        <fullName evidence="2">Nucleoside 2-deoxyribosyltransferase</fullName>
    </submittedName>
</protein>
<organism evidence="1 2">
    <name type="scientific">Rhabditophanes sp. KR3021</name>
    <dbReference type="NCBI Taxonomy" id="114890"/>
    <lineage>
        <taxon>Eukaryota</taxon>
        <taxon>Metazoa</taxon>
        <taxon>Ecdysozoa</taxon>
        <taxon>Nematoda</taxon>
        <taxon>Chromadorea</taxon>
        <taxon>Rhabditida</taxon>
        <taxon>Tylenchina</taxon>
        <taxon>Panagrolaimomorpha</taxon>
        <taxon>Strongyloidoidea</taxon>
        <taxon>Alloionematidae</taxon>
        <taxon>Rhabditophanes</taxon>
    </lineage>
</organism>
<sequence>MCVAVDAASANHPKYVFCSSDWVSRAKVLNKVVVNENLDPDFFAGQPHVRYAIGHIQAYRTPLFLNATDLPNIAFTYESMETCGIPILEIGTEYLLSGNHIASEPAYLTINACNQISSEVYGIGSVPQIYQDLSLTQKLKLELKEYEVC</sequence>
<name>A0AC35UHD5_9BILA</name>
<reference evidence="2" key="1">
    <citation type="submission" date="2016-11" db="UniProtKB">
        <authorList>
            <consortium name="WormBaseParasite"/>
        </authorList>
    </citation>
    <scope>IDENTIFICATION</scope>
    <source>
        <strain evidence="2">KR3021</strain>
    </source>
</reference>
<dbReference type="WBParaSite" id="RSKR_0001169150.1">
    <property type="protein sequence ID" value="RSKR_0001169150.1"/>
    <property type="gene ID" value="RSKR_0001169150"/>
</dbReference>
<accession>A0AC35UHD5</accession>
<evidence type="ECO:0000313" key="1">
    <source>
        <dbReference type="Proteomes" id="UP000095286"/>
    </source>
</evidence>
<dbReference type="Proteomes" id="UP000095286">
    <property type="component" value="Unplaced"/>
</dbReference>
<proteinExistence type="predicted"/>